<keyword evidence="7 10" id="KW-0067">ATP-binding</keyword>
<feature type="domain" description="DAC" evidence="11">
    <location>
        <begin position="82"/>
        <end position="242"/>
    </location>
</feature>
<evidence type="ECO:0000256" key="10">
    <source>
        <dbReference type="HAMAP-Rule" id="MF_01499"/>
    </source>
</evidence>
<dbReference type="InterPro" id="IPR034701">
    <property type="entry name" value="CdaA"/>
</dbReference>
<dbReference type="InterPro" id="IPR036888">
    <property type="entry name" value="DNA_integrity_DisA_N_sf"/>
</dbReference>
<proteinExistence type="inferred from homology"/>
<dbReference type="Pfam" id="PF19293">
    <property type="entry name" value="CdaA_N"/>
    <property type="match status" value="1"/>
</dbReference>
<name>A0ABT9WX61_9BACI</name>
<organism evidence="12 13">
    <name type="scientific">Bacillus chungangensis</name>
    <dbReference type="NCBI Taxonomy" id="587633"/>
    <lineage>
        <taxon>Bacteria</taxon>
        <taxon>Bacillati</taxon>
        <taxon>Bacillota</taxon>
        <taxon>Bacilli</taxon>
        <taxon>Bacillales</taxon>
        <taxon>Bacillaceae</taxon>
        <taxon>Bacillus</taxon>
    </lineage>
</organism>
<evidence type="ECO:0000256" key="8">
    <source>
        <dbReference type="ARBA" id="ARBA00022989"/>
    </source>
</evidence>
<evidence type="ECO:0000256" key="5">
    <source>
        <dbReference type="ARBA" id="ARBA00022695"/>
    </source>
</evidence>
<dbReference type="EMBL" id="JAUSTT010000027">
    <property type="protein sequence ID" value="MDQ0177815.1"/>
    <property type="molecule type" value="Genomic_DNA"/>
</dbReference>
<dbReference type="HAMAP" id="MF_01499">
    <property type="entry name" value="DacA"/>
    <property type="match status" value="1"/>
</dbReference>
<dbReference type="InterPro" id="IPR045585">
    <property type="entry name" value="CdaA_N"/>
</dbReference>
<dbReference type="InterPro" id="IPR050338">
    <property type="entry name" value="DisA"/>
</dbReference>
<dbReference type="SUPFAM" id="SSF143597">
    <property type="entry name" value="YojJ-like"/>
    <property type="match status" value="1"/>
</dbReference>
<evidence type="ECO:0000256" key="4">
    <source>
        <dbReference type="ARBA" id="ARBA00022692"/>
    </source>
</evidence>
<evidence type="ECO:0000256" key="9">
    <source>
        <dbReference type="ARBA" id="ARBA00023136"/>
    </source>
</evidence>
<dbReference type="Proteomes" id="UP001223586">
    <property type="component" value="Unassembled WGS sequence"/>
</dbReference>
<dbReference type="RefSeq" id="WP_307232143.1">
    <property type="nucleotide sequence ID" value="NZ_JAUSTT010000027.1"/>
</dbReference>
<dbReference type="Gene3D" id="3.40.1700.10">
    <property type="entry name" value="DNA integrity scanning protein, DisA, N-terminal domain"/>
    <property type="match status" value="1"/>
</dbReference>
<dbReference type="PANTHER" id="PTHR34185:SF1">
    <property type="entry name" value="DIADENYLATE CYCLASE"/>
    <property type="match status" value="1"/>
</dbReference>
<protein>
    <recommendedName>
        <fullName evidence="10">Diadenylate cyclase</fullName>
        <shortName evidence="10">DAC</shortName>
        <ecNumber evidence="10">2.7.7.85</ecNumber>
    </recommendedName>
    <alternativeName>
        <fullName evidence="10">Cyclic-di-AMP synthase</fullName>
        <shortName evidence="10">c-di-AMP synthase</shortName>
    </alternativeName>
</protein>
<accession>A0ABT9WX61</accession>
<keyword evidence="5 10" id="KW-0548">Nucleotidyltransferase</keyword>
<evidence type="ECO:0000259" key="11">
    <source>
        <dbReference type="PROSITE" id="PS51794"/>
    </source>
</evidence>
<evidence type="ECO:0000256" key="3">
    <source>
        <dbReference type="ARBA" id="ARBA00022679"/>
    </source>
</evidence>
<dbReference type="Pfam" id="PF02457">
    <property type="entry name" value="DAC"/>
    <property type="match status" value="1"/>
</dbReference>
<keyword evidence="9 10" id="KW-0472">Membrane</keyword>
<comment type="caution">
    <text evidence="12">The sequence shown here is derived from an EMBL/GenBank/DDBJ whole genome shotgun (WGS) entry which is preliminary data.</text>
</comment>
<comment type="subunit">
    <text evidence="10">Probably a homodimer.</text>
</comment>
<evidence type="ECO:0000256" key="7">
    <source>
        <dbReference type="ARBA" id="ARBA00022840"/>
    </source>
</evidence>
<dbReference type="GO" id="GO:0106408">
    <property type="term" value="F:diadenylate cyclase activity"/>
    <property type="evidence" value="ECO:0007669"/>
    <property type="project" value="UniProtKB-EC"/>
</dbReference>
<keyword evidence="6 10" id="KW-0547">Nucleotide-binding</keyword>
<dbReference type="InterPro" id="IPR014046">
    <property type="entry name" value="C-di-AMP_synthase"/>
</dbReference>
<feature type="transmembrane region" description="Helical" evidence="10">
    <location>
        <begin position="12"/>
        <end position="32"/>
    </location>
</feature>
<dbReference type="NCBIfam" id="TIGR00159">
    <property type="entry name" value="diadenylate cyclase CdaA"/>
    <property type="match status" value="1"/>
</dbReference>
<dbReference type="EC" id="2.7.7.85" evidence="10"/>
<keyword evidence="3 10" id="KW-0808">Transferase</keyword>
<feature type="transmembrane region" description="Helical" evidence="10">
    <location>
        <begin position="44"/>
        <end position="63"/>
    </location>
</feature>
<keyword evidence="2 10" id="KW-1003">Cell membrane</keyword>
<evidence type="ECO:0000256" key="2">
    <source>
        <dbReference type="ARBA" id="ARBA00022475"/>
    </source>
</evidence>
<evidence type="ECO:0000313" key="12">
    <source>
        <dbReference type="EMBL" id="MDQ0177815.1"/>
    </source>
</evidence>
<dbReference type="PROSITE" id="PS51794">
    <property type="entry name" value="DAC"/>
    <property type="match status" value="1"/>
</dbReference>
<reference evidence="12 13" key="1">
    <citation type="submission" date="2023-07" db="EMBL/GenBank/DDBJ databases">
        <title>Genomic Encyclopedia of Type Strains, Phase IV (KMG-IV): sequencing the most valuable type-strain genomes for metagenomic binning, comparative biology and taxonomic classification.</title>
        <authorList>
            <person name="Goeker M."/>
        </authorList>
    </citation>
    <scope>NUCLEOTIDE SEQUENCE [LARGE SCALE GENOMIC DNA]</scope>
    <source>
        <strain evidence="12 13">DSM 23837</strain>
    </source>
</reference>
<gene>
    <name evidence="10" type="primary">dacA</name>
    <name evidence="12" type="ORF">J2S08_003696</name>
</gene>
<keyword evidence="4 10" id="KW-0812">Transmembrane</keyword>
<comment type="function">
    <text evidence="10">Catalyzes the condensation of 2 ATP molecules into cyclic di-AMP (c-di-AMP), a second messenger used to regulate differing processes in different bacteria.</text>
</comment>
<comment type="caution">
    <text evidence="10">Lacks conserved residue(s) required for the propagation of feature annotation.</text>
</comment>
<sequence>MPFANFTILDYLSNIVDIFLVWFVIYKLIMVIRGTKAVQLLKGIFVIIIVRSLSGFLGFHTLSWMMEQALTWGSIAVIIIFQPELRRALEQLGRGRLFSRSGTQEEEEQKHIIEAITKSVNYMAKRRIGALISIERETGMSDYIETGIPLNSTISSELLINIFIPNTPLHDGAVIIQKKEIAAAACYLPLSESPFISKELGTRHRAALGISEVTDSLTIIVSEETGSVSITKNGDLHRDLDTDVFREMLEKELSASMRAKQASSSILRRGKKQNG</sequence>
<evidence type="ECO:0000313" key="13">
    <source>
        <dbReference type="Proteomes" id="UP001223586"/>
    </source>
</evidence>
<dbReference type="PIRSF" id="PIRSF004793">
    <property type="entry name" value="UCP004793"/>
    <property type="match status" value="1"/>
</dbReference>
<evidence type="ECO:0000256" key="1">
    <source>
        <dbReference type="ARBA" id="ARBA00000877"/>
    </source>
</evidence>
<dbReference type="InterPro" id="IPR003390">
    <property type="entry name" value="DNA_integrity_scan_DisA_N"/>
</dbReference>
<dbReference type="PANTHER" id="PTHR34185">
    <property type="entry name" value="DIADENYLATE CYCLASE"/>
    <property type="match status" value="1"/>
</dbReference>
<evidence type="ECO:0000256" key="6">
    <source>
        <dbReference type="ARBA" id="ARBA00022741"/>
    </source>
</evidence>
<comment type="similarity">
    <text evidence="10">Belongs to the adenylate cyclase family. DacA/CdaA subfamily.</text>
</comment>
<keyword evidence="13" id="KW-1185">Reference proteome</keyword>
<keyword evidence="8 10" id="KW-1133">Transmembrane helix</keyword>
<comment type="catalytic activity">
    <reaction evidence="1 10">
        <text>2 ATP = 3',3'-c-di-AMP + 2 diphosphate</text>
        <dbReference type="Rhea" id="RHEA:35655"/>
        <dbReference type="ChEBI" id="CHEBI:30616"/>
        <dbReference type="ChEBI" id="CHEBI:33019"/>
        <dbReference type="ChEBI" id="CHEBI:71500"/>
        <dbReference type="EC" id="2.7.7.85"/>
    </reaction>
</comment>